<protein>
    <submittedName>
        <fullName evidence="2">Uncharacterized protein</fullName>
    </submittedName>
</protein>
<evidence type="ECO:0000313" key="3">
    <source>
        <dbReference type="Proteomes" id="UP000199400"/>
    </source>
</evidence>
<dbReference type="RefSeq" id="WP_096328454.1">
    <property type="nucleotide sequence ID" value="NZ_FOMX01000010.1"/>
</dbReference>
<dbReference type="EMBL" id="FOMX01000010">
    <property type="protein sequence ID" value="SFE20094.1"/>
    <property type="molecule type" value="Genomic_DNA"/>
</dbReference>
<reference evidence="3" key="1">
    <citation type="submission" date="2016-10" db="EMBL/GenBank/DDBJ databases">
        <authorList>
            <person name="Varghese N."/>
            <person name="Submissions S."/>
        </authorList>
    </citation>
    <scope>NUCLEOTIDE SEQUENCE [LARGE SCALE GENOMIC DNA]</scope>
    <source>
        <strain evidence="3">ATCC 25963</strain>
    </source>
</reference>
<dbReference type="STRING" id="54.SAMN02745121_03363"/>
<evidence type="ECO:0000256" key="1">
    <source>
        <dbReference type="SAM" id="MobiDB-lite"/>
    </source>
</evidence>
<keyword evidence="3" id="KW-1185">Reference proteome</keyword>
<dbReference type="AlphaFoldDB" id="A0A1I1YKF6"/>
<evidence type="ECO:0000313" key="2">
    <source>
        <dbReference type="EMBL" id="SFE20094.1"/>
    </source>
</evidence>
<sequence length="203" mass="22421">MRRVAAVALVFGACGEPESAPRAEPPPVPPPVAAAPASMTPDELAETRRKAGFQDGATLEAERAEAREKVARSYVRAHLPAYREVVKALRGNVAEIERAAKRWLRTSDPQRAYERWRGVSRRRADRVAGLYQHVADDGFDGGQTQRLLADAYRRWEELREDLGGEVAADARFSALLVELRDALTAVSRVLDEIEHDEELAAGP</sequence>
<organism evidence="2 3">
    <name type="scientific">Nannocystis exedens</name>
    <dbReference type="NCBI Taxonomy" id="54"/>
    <lineage>
        <taxon>Bacteria</taxon>
        <taxon>Pseudomonadati</taxon>
        <taxon>Myxococcota</taxon>
        <taxon>Polyangia</taxon>
        <taxon>Nannocystales</taxon>
        <taxon>Nannocystaceae</taxon>
        <taxon>Nannocystis</taxon>
    </lineage>
</organism>
<feature type="region of interest" description="Disordered" evidence="1">
    <location>
        <begin position="15"/>
        <end position="55"/>
    </location>
</feature>
<gene>
    <name evidence="2" type="ORF">SAMN02745121_03363</name>
</gene>
<dbReference type="Proteomes" id="UP000199400">
    <property type="component" value="Unassembled WGS sequence"/>
</dbReference>
<feature type="compositionally biased region" description="Pro residues" evidence="1">
    <location>
        <begin position="23"/>
        <end position="33"/>
    </location>
</feature>
<accession>A0A1I1YKF6</accession>
<name>A0A1I1YKF6_9BACT</name>
<proteinExistence type="predicted"/>